<dbReference type="Proteomes" id="UP000830671">
    <property type="component" value="Chromosome 8"/>
</dbReference>
<dbReference type="KEGG" id="clup:CLUP02_15871"/>
<feature type="region of interest" description="Disordered" evidence="1">
    <location>
        <begin position="42"/>
        <end position="82"/>
    </location>
</feature>
<keyword evidence="3" id="KW-1185">Reference proteome</keyword>
<organism evidence="2 3">
    <name type="scientific">Colletotrichum lupini</name>
    <dbReference type="NCBI Taxonomy" id="145971"/>
    <lineage>
        <taxon>Eukaryota</taxon>
        <taxon>Fungi</taxon>
        <taxon>Dikarya</taxon>
        <taxon>Ascomycota</taxon>
        <taxon>Pezizomycotina</taxon>
        <taxon>Sordariomycetes</taxon>
        <taxon>Hypocreomycetidae</taxon>
        <taxon>Glomerellales</taxon>
        <taxon>Glomerellaceae</taxon>
        <taxon>Colletotrichum</taxon>
        <taxon>Colletotrichum acutatum species complex</taxon>
    </lineage>
</organism>
<name>A0A9Q8T997_9PEZI</name>
<sequence length="421" mass="45768">MRPCEWVAISTTLRKGPPSTVFPPVIPGLSFHTLLQGASDVMDHDATASQKKKQAGKKPHANSNSGLASRPPGRPRGNAGEDTYSTHLCGTAVHSVASFFSFLFSLLSFPSPSLTPSDGWTDVYMIDDVSRINTYIPRPEVTVKPAELYSFSITTIVCMLPNGSQPTDAMGGRDLPTMASLSVLHPWDPLPSVGEHVTLSIRTALLHVTSFQTALRDICMSSLALPMKHTEVVLPMYTTYTYSVLSAVGEAGTRHLTGAHTCFHFCVGEKSCCTPYGPRLVAGFHPAPTGTSRSVTSGDNMVRTAVTYDNSKYVSHDGIQMQADWQHNDSLMRFSHCDFVCIHRQWGLPADHSADPTLTLTVAGSCGASFQEHQLKKEPATFVNFIIIILKSELLRKLHNYTLSLAPTTSTTVRKADSIST</sequence>
<dbReference type="RefSeq" id="XP_049151942.1">
    <property type="nucleotide sequence ID" value="XM_049294795.1"/>
</dbReference>
<dbReference type="AlphaFoldDB" id="A0A9Q8T997"/>
<evidence type="ECO:0000256" key="1">
    <source>
        <dbReference type="SAM" id="MobiDB-lite"/>
    </source>
</evidence>
<gene>
    <name evidence="2" type="ORF">CLUP02_15871</name>
</gene>
<evidence type="ECO:0000313" key="3">
    <source>
        <dbReference type="Proteomes" id="UP000830671"/>
    </source>
</evidence>
<reference evidence="2" key="1">
    <citation type="journal article" date="2021" name="Mol. Plant Microbe Interact.">
        <title>Complete Genome Sequence of the Plant-Pathogenic Fungus Colletotrichum lupini.</title>
        <authorList>
            <person name="Baroncelli R."/>
            <person name="Pensec F."/>
            <person name="Da Lio D."/>
            <person name="Boufleur T."/>
            <person name="Vicente I."/>
            <person name="Sarrocco S."/>
            <person name="Picot A."/>
            <person name="Baraldi E."/>
            <person name="Sukno S."/>
            <person name="Thon M."/>
            <person name="Le Floch G."/>
        </authorList>
    </citation>
    <scope>NUCLEOTIDE SEQUENCE</scope>
    <source>
        <strain evidence="2">IMI 504893</strain>
    </source>
</reference>
<protein>
    <submittedName>
        <fullName evidence="2">Uncharacterized protein</fullName>
    </submittedName>
</protein>
<proteinExistence type="predicted"/>
<dbReference type="GeneID" id="73349805"/>
<feature type="compositionally biased region" description="Basic residues" evidence="1">
    <location>
        <begin position="50"/>
        <end position="60"/>
    </location>
</feature>
<evidence type="ECO:0000313" key="2">
    <source>
        <dbReference type="EMBL" id="UQC90341.1"/>
    </source>
</evidence>
<dbReference type="EMBL" id="CP019480">
    <property type="protein sequence ID" value="UQC90341.1"/>
    <property type="molecule type" value="Genomic_DNA"/>
</dbReference>
<accession>A0A9Q8T997</accession>